<dbReference type="Pfam" id="PF15501">
    <property type="entry name" value="MDM1"/>
    <property type="match status" value="1"/>
</dbReference>
<keyword evidence="12" id="KW-1185">Reference proteome</keyword>
<accession>A0A8B6FBF4</accession>
<dbReference type="OrthoDB" id="9999940at2759"/>
<dbReference type="GO" id="GO:0005634">
    <property type="term" value="C:nucleus"/>
    <property type="evidence" value="ECO:0007669"/>
    <property type="project" value="UniProtKB-SubCell"/>
</dbReference>
<gene>
    <name evidence="11" type="ORF">MGAL_10B091164</name>
</gene>
<feature type="compositionally biased region" description="Basic and acidic residues" evidence="10">
    <location>
        <begin position="241"/>
        <end position="256"/>
    </location>
</feature>
<comment type="subcellular location">
    <subcellularLocation>
        <location evidence="1">Cytoplasm</location>
        <location evidence="1">Cytoskeleton</location>
        <location evidence="1">Microtubule organizing center</location>
        <location evidence="1">Centrosome</location>
        <location evidence="1">Centriole</location>
    </subcellularLocation>
    <subcellularLocation>
        <location evidence="2">Nucleus</location>
    </subcellularLocation>
</comment>
<comment type="caution">
    <text evidence="11">The sequence shown here is derived from an EMBL/GenBank/DDBJ whole genome shotgun (WGS) entry which is preliminary data.</text>
</comment>
<organism evidence="11 12">
    <name type="scientific">Mytilus galloprovincialis</name>
    <name type="common">Mediterranean mussel</name>
    <dbReference type="NCBI Taxonomy" id="29158"/>
    <lineage>
        <taxon>Eukaryota</taxon>
        <taxon>Metazoa</taxon>
        <taxon>Spiralia</taxon>
        <taxon>Lophotrochozoa</taxon>
        <taxon>Mollusca</taxon>
        <taxon>Bivalvia</taxon>
        <taxon>Autobranchia</taxon>
        <taxon>Pteriomorphia</taxon>
        <taxon>Mytilida</taxon>
        <taxon>Mytiloidea</taxon>
        <taxon>Mytilidae</taxon>
        <taxon>Mytilinae</taxon>
        <taxon>Mytilus</taxon>
    </lineage>
</organism>
<evidence type="ECO:0000256" key="5">
    <source>
        <dbReference type="ARBA" id="ARBA00022490"/>
    </source>
</evidence>
<proteinExistence type="inferred from homology"/>
<keyword evidence="5" id="KW-0963">Cytoplasm</keyword>
<keyword evidence="7" id="KW-0206">Cytoskeleton</keyword>
<dbReference type="GO" id="GO:0005814">
    <property type="term" value="C:centriole"/>
    <property type="evidence" value="ECO:0007669"/>
    <property type="project" value="UniProtKB-SubCell"/>
</dbReference>
<dbReference type="GO" id="GO:0008017">
    <property type="term" value="F:microtubule binding"/>
    <property type="evidence" value="ECO:0007669"/>
    <property type="project" value="InterPro"/>
</dbReference>
<sequence length="352" mass="39917">MFSIFRKKALQSRVLPDTNNSAAATIASEDEDYKHMEDVEEEDREPEQIRGRFQEQREARNRRFSDEYVRKPRSQPKKSAWTEQRGQERMSEGSRSSRSTETFDDDDGRIPTPVLASKNSKPQRHHFDLTTPAVGGALLTSPPQVRRPMRKPRPQTAPVSKSWAQPLRGVDEDYESDDTLTEEPVYTKSTAKQKLFKTYDVSKTKFVCDPTFGKPSPDTHPLRDDEASTDRPMLTTFVDTPAKHLPVENGEVKAQKTGEVQVKRPRKPKQEGIPPTIKEGFGYTYGKGDQGQSKLMWTIDGGMPIPRRDPDDDVLSFSTRSVASSCSLASETYERAKKRTEEFWGKTGVASR</sequence>
<feature type="compositionally biased region" description="Basic and acidic residues" evidence="10">
    <location>
        <begin position="46"/>
        <end position="70"/>
    </location>
</feature>
<evidence type="ECO:0000256" key="7">
    <source>
        <dbReference type="ARBA" id="ARBA00023212"/>
    </source>
</evidence>
<keyword evidence="6" id="KW-0493">Microtubule</keyword>
<evidence type="ECO:0000256" key="2">
    <source>
        <dbReference type="ARBA" id="ARBA00004123"/>
    </source>
</evidence>
<dbReference type="GO" id="GO:0046600">
    <property type="term" value="P:negative regulation of centriole replication"/>
    <property type="evidence" value="ECO:0007669"/>
    <property type="project" value="InterPro"/>
</dbReference>
<evidence type="ECO:0000256" key="6">
    <source>
        <dbReference type="ARBA" id="ARBA00022701"/>
    </source>
</evidence>
<dbReference type="PANTHER" id="PTHR32078">
    <property type="entry name" value="NUCLEAR PROTEIN MDM1"/>
    <property type="match status" value="1"/>
</dbReference>
<dbReference type="PANTHER" id="PTHR32078:SF1">
    <property type="entry name" value="NUCLEAR PROTEIN MDM1"/>
    <property type="match status" value="1"/>
</dbReference>
<dbReference type="AlphaFoldDB" id="A0A8B6FBF4"/>
<feature type="region of interest" description="Disordered" evidence="10">
    <location>
        <begin position="207"/>
        <end position="285"/>
    </location>
</feature>
<evidence type="ECO:0000256" key="1">
    <source>
        <dbReference type="ARBA" id="ARBA00004114"/>
    </source>
</evidence>
<feature type="compositionally biased region" description="Acidic residues" evidence="10">
    <location>
        <begin position="172"/>
        <end position="181"/>
    </location>
</feature>
<evidence type="ECO:0000313" key="11">
    <source>
        <dbReference type="EMBL" id="VDI46344.1"/>
    </source>
</evidence>
<evidence type="ECO:0000256" key="3">
    <source>
        <dbReference type="ARBA" id="ARBA00010494"/>
    </source>
</evidence>
<evidence type="ECO:0000256" key="10">
    <source>
        <dbReference type="SAM" id="MobiDB-lite"/>
    </source>
</evidence>
<dbReference type="Proteomes" id="UP000596742">
    <property type="component" value="Unassembled WGS sequence"/>
</dbReference>
<keyword evidence="8" id="KW-0539">Nucleus</keyword>
<dbReference type="EMBL" id="UYJE01006487">
    <property type="protein sequence ID" value="VDI46344.1"/>
    <property type="molecule type" value="Genomic_DNA"/>
</dbReference>
<dbReference type="InterPro" id="IPR029136">
    <property type="entry name" value="MDM1"/>
</dbReference>
<evidence type="ECO:0000256" key="8">
    <source>
        <dbReference type="ARBA" id="ARBA00023242"/>
    </source>
</evidence>
<evidence type="ECO:0000256" key="9">
    <source>
        <dbReference type="ARBA" id="ARBA00045771"/>
    </source>
</evidence>
<feature type="compositionally biased region" description="Basic and acidic residues" evidence="10">
    <location>
        <begin position="220"/>
        <end position="229"/>
    </location>
</feature>
<dbReference type="GO" id="GO:0005874">
    <property type="term" value="C:microtubule"/>
    <property type="evidence" value="ECO:0007669"/>
    <property type="project" value="UniProtKB-KW"/>
</dbReference>
<protein>
    <recommendedName>
        <fullName evidence="4">Nuclear protein MDM1</fullName>
    </recommendedName>
</protein>
<comment type="function">
    <text evidence="9">Microtubule-binding protein that negatively regulates centriole duplication. Binds to and stabilizes microtubules.</text>
</comment>
<name>A0A8B6FBF4_MYTGA</name>
<evidence type="ECO:0000313" key="12">
    <source>
        <dbReference type="Proteomes" id="UP000596742"/>
    </source>
</evidence>
<feature type="region of interest" description="Disordered" evidence="10">
    <location>
        <begin position="10"/>
        <end position="181"/>
    </location>
</feature>
<comment type="similarity">
    <text evidence="3">Belongs to the MDM1 family.</text>
</comment>
<reference evidence="11" key="1">
    <citation type="submission" date="2018-11" db="EMBL/GenBank/DDBJ databases">
        <authorList>
            <person name="Alioto T."/>
            <person name="Alioto T."/>
        </authorList>
    </citation>
    <scope>NUCLEOTIDE SEQUENCE</scope>
</reference>
<evidence type="ECO:0000256" key="4">
    <source>
        <dbReference type="ARBA" id="ARBA00013508"/>
    </source>
</evidence>